<feature type="transmembrane region" description="Helical" evidence="1">
    <location>
        <begin position="21"/>
        <end position="37"/>
    </location>
</feature>
<feature type="transmembrane region" description="Helical" evidence="1">
    <location>
        <begin position="113"/>
        <end position="131"/>
    </location>
</feature>
<evidence type="ECO:0000256" key="1">
    <source>
        <dbReference type="SAM" id="Phobius"/>
    </source>
</evidence>
<keyword evidence="1" id="KW-0472">Membrane</keyword>
<accession>A0A081RLB8</accession>
<dbReference type="PATRIC" id="fig|1502293.3.peg.1474"/>
<comment type="caution">
    <text evidence="2">The sequence shown here is derived from an EMBL/GenBank/DDBJ whole genome shotgun (WGS) entry which is preliminary data.</text>
</comment>
<feature type="transmembrane region" description="Helical" evidence="1">
    <location>
        <begin position="78"/>
        <end position="101"/>
    </location>
</feature>
<keyword evidence="3" id="KW-1185">Reference proteome</keyword>
<protein>
    <submittedName>
        <fullName evidence="2">Uncharacterized protein</fullName>
    </submittedName>
</protein>
<keyword evidence="1" id="KW-1133">Transmembrane helix</keyword>
<dbReference type="EMBL" id="JOKN01000040">
    <property type="protein sequence ID" value="KEQ55991.1"/>
    <property type="molecule type" value="Genomic_DNA"/>
</dbReference>
<organism evidence="2 3">
    <name type="scientific">Marine Group I thaumarchaeote SCGC AAA799-N04</name>
    <dbReference type="NCBI Taxonomy" id="1502293"/>
    <lineage>
        <taxon>Archaea</taxon>
        <taxon>Nitrososphaerota</taxon>
        <taxon>Marine Group I</taxon>
    </lineage>
</organism>
<evidence type="ECO:0000313" key="3">
    <source>
        <dbReference type="Proteomes" id="UP000028059"/>
    </source>
</evidence>
<evidence type="ECO:0000313" key="2">
    <source>
        <dbReference type="EMBL" id="KEQ55991.1"/>
    </source>
</evidence>
<dbReference type="Proteomes" id="UP000028059">
    <property type="component" value="Unassembled WGS sequence"/>
</dbReference>
<reference evidence="2 3" key="1">
    <citation type="submission" date="2014-06" db="EMBL/GenBank/DDBJ databases">
        <authorList>
            <person name="Ngugi D.K."/>
            <person name="Blom J."/>
            <person name="Alam I."/>
            <person name="Rashid M."/>
            <person name="Ba Alawi W."/>
            <person name="Zhang G."/>
            <person name="Hikmawan T."/>
            <person name="Guan Y."/>
            <person name="Antunes A."/>
            <person name="Siam R."/>
            <person name="ElDorry H."/>
            <person name="Bajic V."/>
            <person name="Stingl U."/>
        </authorList>
    </citation>
    <scope>NUCLEOTIDE SEQUENCE [LARGE SCALE GENOMIC DNA]</scope>
    <source>
        <strain evidence="2">SCGC AAA799-N04</strain>
    </source>
</reference>
<gene>
    <name evidence="2" type="ORF">AAA799N04_01591</name>
</gene>
<feature type="transmembrane region" description="Helical" evidence="1">
    <location>
        <begin position="49"/>
        <end position="71"/>
    </location>
</feature>
<sequence length="134" mass="14949">MYYVRILLQISRLTNKSKFKLLGALVLVGLVVLIPITSENFTDENKIHISIHISSTLLGVFLSIVALVTYFEFKTTRLFLVLCAFTTITAVEIFSIISFVLSEIPPTPDSDSLVTHGLIFAMLSFFAIGIFRSD</sequence>
<dbReference type="AlphaFoldDB" id="A0A081RLB8"/>
<keyword evidence="1" id="KW-0812">Transmembrane</keyword>
<name>A0A081RLB8_9ARCH</name>
<proteinExistence type="predicted"/>